<evidence type="ECO:0000313" key="1">
    <source>
        <dbReference type="EMBL" id="MFM9331057.1"/>
    </source>
</evidence>
<sequence>MHLSATLDVSLIAAYYNAVIIDAGRTSPSPLEEQEQQLLDQISSLKENSLLLQFQRTKTEAVWILKGDTLEQLQSELLPFKELQASIPDSSSLSMSIGIGSVQDRLQHVHLTFLDAAEDMHWRRLSRQNRHAMWEDSRGQLEPALFLERGWFVNFLKMGTPAQLSAFIEEYTVALKTINWQTSSIGCYILNDLTIEAFRSAKDMYHHVSEPDNVLTQLQQEIGSVRTWQDCCAYLIRLTELFWSWRSRMDKYSDMLIKVKDFIGGHYDQDSISLQDAADYVKVSPSHLSKVFSQETGQTFIEYLTQIRIGKAKELLKATSWRSYEIAHQVGYSDAHYFSNLFKRITGQTTREFRKSDIQDEFRLNLKGEKLRER</sequence>
<comment type="caution">
    <text evidence="1">The sequence shown here is derived from an EMBL/GenBank/DDBJ whole genome shotgun (WGS) entry which is preliminary data.</text>
</comment>
<dbReference type="EMBL" id="JBJURJ010000016">
    <property type="protein sequence ID" value="MFM9331057.1"/>
    <property type="molecule type" value="Genomic_DNA"/>
</dbReference>
<evidence type="ECO:0000313" key="2">
    <source>
        <dbReference type="Proteomes" id="UP001631969"/>
    </source>
</evidence>
<name>A0ACC7P312_9BACL</name>
<dbReference type="Proteomes" id="UP001631969">
    <property type="component" value="Unassembled WGS sequence"/>
</dbReference>
<protein>
    <submittedName>
        <fullName evidence="1">Helix-turn-helix transcriptional regulator</fullName>
    </submittedName>
</protein>
<keyword evidence="2" id="KW-1185">Reference proteome</keyword>
<reference evidence="1" key="1">
    <citation type="submission" date="2024-12" db="EMBL/GenBank/DDBJ databases">
        <authorList>
            <person name="Wu N."/>
        </authorList>
    </citation>
    <scope>NUCLEOTIDE SEQUENCE</scope>
    <source>
        <strain evidence="1">P15</strain>
    </source>
</reference>
<gene>
    <name evidence="1" type="ORF">ACI1P1_22445</name>
</gene>
<organism evidence="1 2">
    <name type="scientific">Paenibacillus mesotrionivorans</name>
    <dbReference type="NCBI Taxonomy" id="3160968"/>
    <lineage>
        <taxon>Bacteria</taxon>
        <taxon>Bacillati</taxon>
        <taxon>Bacillota</taxon>
        <taxon>Bacilli</taxon>
        <taxon>Bacillales</taxon>
        <taxon>Paenibacillaceae</taxon>
        <taxon>Paenibacillus</taxon>
    </lineage>
</organism>
<accession>A0ACC7P312</accession>
<proteinExistence type="predicted"/>